<dbReference type="GO" id="GO:0005930">
    <property type="term" value="C:axoneme"/>
    <property type="evidence" value="ECO:0007669"/>
    <property type="project" value="UniProtKB-SubCell"/>
</dbReference>
<dbReference type="Ensembl" id="ENSENLT00000027172.1">
    <property type="protein sequence ID" value="ENSENLP00000026351.1"/>
    <property type="gene ID" value="ENSENLG00000011738.1"/>
</dbReference>
<evidence type="ECO:0000256" key="9">
    <source>
        <dbReference type="ARBA" id="ARBA00045224"/>
    </source>
</evidence>
<dbReference type="InterPro" id="IPR000435">
    <property type="entry name" value="Tektins"/>
</dbReference>
<dbReference type="Pfam" id="PF03148">
    <property type="entry name" value="Tektin"/>
    <property type="match status" value="1"/>
</dbReference>
<evidence type="ECO:0000256" key="10">
    <source>
        <dbReference type="ARBA" id="ARBA00046435"/>
    </source>
</evidence>
<evidence type="ECO:0000256" key="3">
    <source>
        <dbReference type="ARBA" id="ARBA00022490"/>
    </source>
</evidence>
<dbReference type="FunCoup" id="A0A665V3W3">
    <property type="interactions" value="655"/>
</dbReference>
<evidence type="ECO:0000256" key="4">
    <source>
        <dbReference type="ARBA" id="ARBA00022846"/>
    </source>
</evidence>
<dbReference type="AlphaFoldDB" id="A0A665V3W3"/>
<keyword evidence="3" id="KW-0963">Cytoplasm</keyword>
<feature type="coiled-coil region" evidence="12">
    <location>
        <begin position="254"/>
        <end position="281"/>
    </location>
</feature>
<name>A0A665V3W3_ECHNA</name>
<keyword evidence="6 11" id="KW-0969">Cilium</keyword>
<dbReference type="GO" id="GO:0060294">
    <property type="term" value="P:cilium movement involved in cell motility"/>
    <property type="evidence" value="ECO:0007669"/>
    <property type="project" value="UniProtKB-UniRule"/>
</dbReference>
<dbReference type="PANTHER" id="PTHR19960">
    <property type="entry name" value="TEKTIN"/>
    <property type="match status" value="1"/>
</dbReference>
<dbReference type="GO" id="GO:0005634">
    <property type="term" value="C:nucleus"/>
    <property type="evidence" value="ECO:0007669"/>
    <property type="project" value="TreeGrafter"/>
</dbReference>
<dbReference type="OMA" id="LAMVMDE"/>
<dbReference type="InParanoid" id="A0A665V3W3"/>
<comment type="function">
    <text evidence="9">Microtubule inner protein (MIP) part of the dynein-decorated doublet microtubules (DMTs) in cilia and flagellar axoneme. Forms filamentous polymers in the walls of ciliary and flagellar microtubules.</text>
</comment>
<feature type="coiled-coil region" evidence="12">
    <location>
        <begin position="52"/>
        <end position="86"/>
    </location>
</feature>
<evidence type="ECO:0000256" key="7">
    <source>
        <dbReference type="ARBA" id="ARBA00023212"/>
    </source>
</evidence>
<evidence type="ECO:0000256" key="8">
    <source>
        <dbReference type="ARBA" id="ARBA00023273"/>
    </source>
</evidence>
<proteinExistence type="inferred from homology"/>
<reference evidence="13" key="1">
    <citation type="submission" date="2021-04" db="EMBL/GenBank/DDBJ databases">
        <authorList>
            <consortium name="Wellcome Sanger Institute Data Sharing"/>
        </authorList>
    </citation>
    <scope>NUCLEOTIDE SEQUENCE [LARGE SCALE GENOMIC DNA]</scope>
</reference>
<evidence type="ECO:0000256" key="1">
    <source>
        <dbReference type="ARBA" id="ARBA00004611"/>
    </source>
</evidence>
<evidence type="ECO:0000256" key="11">
    <source>
        <dbReference type="RuleBase" id="RU367040"/>
    </source>
</evidence>
<keyword evidence="8 11" id="KW-0966">Cell projection</keyword>
<dbReference type="InterPro" id="IPR048256">
    <property type="entry name" value="Tektin-like"/>
</dbReference>
<gene>
    <name evidence="13" type="primary">tekt1</name>
</gene>
<accession>A0A665V3W3</accession>
<evidence type="ECO:0000313" key="13">
    <source>
        <dbReference type="Ensembl" id="ENSENLP00000026351.1"/>
    </source>
</evidence>
<dbReference type="PANTHER" id="PTHR19960:SF25">
    <property type="entry name" value="TEKTIN-1"/>
    <property type="match status" value="1"/>
</dbReference>
<dbReference type="GO" id="GO:0060271">
    <property type="term" value="P:cilium assembly"/>
    <property type="evidence" value="ECO:0007669"/>
    <property type="project" value="UniProtKB-UniRule"/>
</dbReference>
<comment type="subunit">
    <text evidence="10">Microtubule inner protein component of sperm flagellar doublet microtubules.</text>
</comment>
<keyword evidence="4 11" id="KW-0282">Flagellum</keyword>
<reference evidence="13" key="3">
    <citation type="submission" date="2025-09" db="UniProtKB">
        <authorList>
            <consortium name="Ensembl"/>
        </authorList>
    </citation>
    <scope>IDENTIFICATION</scope>
</reference>
<keyword evidence="5 12" id="KW-0175">Coiled coil</keyword>
<keyword evidence="14" id="KW-1185">Reference proteome</keyword>
<evidence type="ECO:0000256" key="12">
    <source>
        <dbReference type="SAM" id="Coils"/>
    </source>
</evidence>
<dbReference type="Proteomes" id="UP000472264">
    <property type="component" value="Chromosome 13"/>
</dbReference>
<evidence type="ECO:0000256" key="2">
    <source>
        <dbReference type="ARBA" id="ARBA00007209"/>
    </source>
</evidence>
<evidence type="ECO:0000256" key="5">
    <source>
        <dbReference type="ARBA" id="ARBA00023054"/>
    </source>
</evidence>
<reference evidence="13" key="2">
    <citation type="submission" date="2025-08" db="UniProtKB">
        <authorList>
            <consortium name="Ensembl"/>
        </authorList>
    </citation>
    <scope>IDENTIFICATION</scope>
</reference>
<protein>
    <recommendedName>
        <fullName evidence="11">Tektin</fullName>
    </recommendedName>
</protein>
<evidence type="ECO:0000256" key="6">
    <source>
        <dbReference type="ARBA" id="ARBA00023069"/>
    </source>
</evidence>
<evidence type="ECO:0000313" key="14">
    <source>
        <dbReference type="Proteomes" id="UP000472264"/>
    </source>
</evidence>
<dbReference type="PRINTS" id="PR00511">
    <property type="entry name" value="TEKTIN"/>
</dbReference>
<keyword evidence="7" id="KW-0206">Cytoskeleton</keyword>
<sequence length="416" mass="47868">MSLPENSPLQSGGPNLINMEVMRTHSELFRGQCMRLILETDKACKRMQNDDNKRLDQRVRDIQFLKKELELKLEEVIVEIDVLVALHNRVAKAQEACKDPLRVAVVCLEERMKRVPSERFHDEVDKELLKEREIIEGVASLLQRVIEQITEQIRLNRSAKYHLEKDLKEKFEAQGIDNSCALLTTSSVKNQKSQNPIIVLPSLAVTPKQWEDISEINITKAEQQRTNSMSLRALVESVLEQTAADMQKQLQVTREAFQLNIQQIKSAKSQMEDQLSKILCELASQQKIREDLLVAITENQQFLALAKARLDLRRQRPAKEQCHDPAQIQLLAEVQQLTAHINKLHEAVAQSEEEQRALIRCQLELQENIEIKASSLYIDEVICTQHREETNNHSPLDLMYTEGIQKTQILNPEPLC</sequence>
<comment type="subcellular location">
    <subcellularLocation>
        <location evidence="11">Cytoplasm</location>
        <location evidence="11">Cytoskeleton</location>
        <location evidence="11">Cilium axoneme</location>
    </subcellularLocation>
    <subcellularLocation>
        <location evidence="1">Cytoplasm</location>
        <location evidence="1">Cytoskeleton</location>
        <location evidence="1">Flagellum axoneme</location>
    </subcellularLocation>
</comment>
<dbReference type="GO" id="GO:0015630">
    <property type="term" value="C:microtubule cytoskeleton"/>
    <property type="evidence" value="ECO:0007669"/>
    <property type="project" value="UniProtKB-UniRule"/>
</dbReference>
<organism evidence="13 14">
    <name type="scientific">Echeneis naucrates</name>
    <name type="common">Live sharksucker</name>
    <dbReference type="NCBI Taxonomy" id="173247"/>
    <lineage>
        <taxon>Eukaryota</taxon>
        <taxon>Metazoa</taxon>
        <taxon>Chordata</taxon>
        <taxon>Craniata</taxon>
        <taxon>Vertebrata</taxon>
        <taxon>Euteleostomi</taxon>
        <taxon>Actinopterygii</taxon>
        <taxon>Neopterygii</taxon>
        <taxon>Teleostei</taxon>
        <taxon>Neoteleostei</taxon>
        <taxon>Acanthomorphata</taxon>
        <taxon>Carangaria</taxon>
        <taxon>Carangiformes</taxon>
        <taxon>Echeneidae</taxon>
        <taxon>Echeneis</taxon>
    </lineage>
</organism>
<comment type="similarity">
    <text evidence="2 11">Belongs to the tektin family.</text>
</comment>